<organism evidence="8">
    <name type="scientific">hydrothermal vent metagenome</name>
    <dbReference type="NCBI Taxonomy" id="652676"/>
    <lineage>
        <taxon>unclassified sequences</taxon>
        <taxon>metagenomes</taxon>
        <taxon>ecological metagenomes</taxon>
    </lineage>
</organism>
<evidence type="ECO:0000313" key="8">
    <source>
        <dbReference type="EMBL" id="VAW01853.1"/>
    </source>
</evidence>
<proteinExistence type="inferred from homology"/>
<feature type="domain" description="RNA polymerase sigma-70 region 2" evidence="6">
    <location>
        <begin position="46"/>
        <end position="112"/>
    </location>
</feature>
<dbReference type="EMBL" id="UOEJ01000154">
    <property type="protein sequence ID" value="VAW01853.1"/>
    <property type="molecule type" value="Genomic_DNA"/>
</dbReference>
<dbReference type="CDD" id="cd06171">
    <property type="entry name" value="Sigma70_r4"/>
    <property type="match status" value="1"/>
</dbReference>
<reference evidence="8" key="1">
    <citation type="submission" date="2018-06" db="EMBL/GenBank/DDBJ databases">
        <authorList>
            <person name="Zhirakovskaya E."/>
        </authorList>
    </citation>
    <scope>NUCLEOTIDE SEQUENCE</scope>
</reference>
<dbReference type="InterPro" id="IPR013325">
    <property type="entry name" value="RNA_pol_sigma_r2"/>
</dbReference>
<evidence type="ECO:0000259" key="7">
    <source>
        <dbReference type="Pfam" id="PF08281"/>
    </source>
</evidence>
<sequence length="201" mass="23484">MKRRLKLVSVEGRKSPVNKDDTRADWPSGDSLTGEEEYYHKKITALYQEYNDTLVRYLAIRLRSKQDAVEVAQEAYIRLIRRKNLAEIDCFQSFLFRTATNISIDLQRQRTRQAKNFAGSKMLFGHIDEITPERSLDGRQTLAELKKALEELPPKCRKAFMLYKFRNMEHGEIAREMGLSVSSVRKYIARGLAFCIRQMNQ</sequence>
<dbReference type="SUPFAM" id="SSF88659">
    <property type="entry name" value="Sigma3 and sigma4 domains of RNA polymerase sigma factors"/>
    <property type="match status" value="1"/>
</dbReference>
<comment type="similarity">
    <text evidence="1">Belongs to the sigma-70 factor family. ECF subfamily.</text>
</comment>
<evidence type="ECO:0000259" key="6">
    <source>
        <dbReference type="Pfam" id="PF04542"/>
    </source>
</evidence>
<dbReference type="Gene3D" id="1.10.1740.10">
    <property type="match status" value="1"/>
</dbReference>
<dbReference type="NCBIfam" id="TIGR02937">
    <property type="entry name" value="sigma70-ECF"/>
    <property type="match status" value="1"/>
</dbReference>
<name>A0A3B0SCW2_9ZZZZ</name>
<evidence type="ECO:0000256" key="4">
    <source>
        <dbReference type="ARBA" id="ARBA00023163"/>
    </source>
</evidence>
<dbReference type="AlphaFoldDB" id="A0A3B0SCW2"/>
<keyword evidence="4" id="KW-0804">Transcription</keyword>
<dbReference type="PANTHER" id="PTHR43133">
    <property type="entry name" value="RNA POLYMERASE ECF-TYPE SIGMA FACTO"/>
    <property type="match status" value="1"/>
</dbReference>
<dbReference type="PANTHER" id="PTHR43133:SF63">
    <property type="entry name" value="RNA POLYMERASE SIGMA FACTOR FECI-RELATED"/>
    <property type="match status" value="1"/>
</dbReference>
<dbReference type="Pfam" id="PF08281">
    <property type="entry name" value="Sigma70_r4_2"/>
    <property type="match status" value="1"/>
</dbReference>
<dbReference type="InterPro" id="IPR036388">
    <property type="entry name" value="WH-like_DNA-bd_sf"/>
</dbReference>
<dbReference type="GO" id="GO:0006352">
    <property type="term" value="P:DNA-templated transcription initiation"/>
    <property type="evidence" value="ECO:0007669"/>
    <property type="project" value="InterPro"/>
</dbReference>
<feature type="region of interest" description="Disordered" evidence="5">
    <location>
        <begin position="1"/>
        <end position="28"/>
    </location>
</feature>
<dbReference type="SUPFAM" id="SSF88946">
    <property type="entry name" value="Sigma2 domain of RNA polymerase sigma factors"/>
    <property type="match status" value="1"/>
</dbReference>
<accession>A0A3B0SCW2</accession>
<dbReference type="InterPro" id="IPR013324">
    <property type="entry name" value="RNA_pol_sigma_r3/r4-like"/>
</dbReference>
<evidence type="ECO:0008006" key="9">
    <source>
        <dbReference type="Google" id="ProtNLM"/>
    </source>
</evidence>
<dbReference type="InterPro" id="IPR007627">
    <property type="entry name" value="RNA_pol_sigma70_r2"/>
</dbReference>
<feature type="domain" description="RNA polymerase sigma factor 70 region 4 type 2" evidence="7">
    <location>
        <begin position="143"/>
        <end position="195"/>
    </location>
</feature>
<dbReference type="InterPro" id="IPR039425">
    <property type="entry name" value="RNA_pol_sigma-70-like"/>
</dbReference>
<protein>
    <recommendedName>
        <fullName evidence="9">RNA polymerase ECF-type sigma factor</fullName>
    </recommendedName>
</protein>
<dbReference type="Gene3D" id="1.10.10.10">
    <property type="entry name" value="Winged helix-like DNA-binding domain superfamily/Winged helix DNA-binding domain"/>
    <property type="match status" value="1"/>
</dbReference>
<dbReference type="GO" id="GO:0003677">
    <property type="term" value="F:DNA binding"/>
    <property type="evidence" value="ECO:0007669"/>
    <property type="project" value="InterPro"/>
</dbReference>
<keyword evidence="2" id="KW-0805">Transcription regulation</keyword>
<keyword evidence="3" id="KW-0731">Sigma factor</keyword>
<evidence type="ECO:0000256" key="2">
    <source>
        <dbReference type="ARBA" id="ARBA00023015"/>
    </source>
</evidence>
<dbReference type="InterPro" id="IPR013249">
    <property type="entry name" value="RNA_pol_sigma70_r4_t2"/>
</dbReference>
<dbReference type="GO" id="GO:0016987">
    <property type="term" value="F:sigma factor activity"/>
    <property type="evidence" value="ECO:0007669"/>
    <property type="project" value="UniProtKB-KW"/>
</dbReference>
<gene>
    <name evidence="8" type="ORF">MNBD_ALPHA01-1304</name>
</gene>
<dbReference type="Pfam" id="PF04542">
    <property type="entry name" value="Sigma70_r2"/>
    <property type="match status" value="1"/>
</dbReference>
<evidence type="ECO:0000256" key="1">
    <source>
        <dbReference type="ARBA" id="ARBA00010641"/>
    </source>
</evidence>
<dbReference type="InterPro" id="IPR014284">
    <property type="entry name" value="RNA_pol_sigma-70_dom"/>
</dbReference>
<feature type="compositionally biased region" description="Basic and acidic residues" evidence="5">
    <location>
        <begin position="11"/>
        <end position="24"/>
    </location>
</feature>
<evidence type="ECO:0000256" key="3">
    <source>
        <dbReference type="ARBA" id="ARBA00023082"/>
    </source>
</evidence>
<evidence type="ECO:0000256" key="5">
    <source>
        <dbReference type="SAM" id="MobiDB-lite"/>
    </source>
</evidence>